<dbReference type="EMBL" id="JAAXPE010000054">
    <property type="protein sequence ID" value="NKY89644.1"/>
    <property type="molecule type" value="Genomic_DNA"/>
</dbReference>
<dbReference type="GO" id="GO:0006014">
    <property type="term" value="P:D-ribose metabolic process"/>
    <property type="evidence" value="ECO:0007669"/>
    <property type="project" value="InterPro"/>
</dbReference>
<keyword evidence="6" id="KW-0460">Magnesium</keyword>
<dbReference type="InterPro" id="IPR036388">
    <property type="entry name" value="WH-like_DNA-bd_sf"/>
</dbReference>
<feature type="compositionally biased region" description="Basic and acidic residues" evidence="9">
    <location>
        <begin position="2428"/>
        <end position="2437"/>
    </location>
</feature>
<feature type="compositionally biased region" description="Basic and acidic residues" evidence="9">
    <location>
        <begin position="362"/>
        <end position="373"/>
    </location>
</feature>
<gene>
    <name evidence="11" type="ORF">HGA07_29125</name>
</gene>
<dbReference type="InterPro" id="IPR029056">
    <property type="entry name" value="Ribokinase-like"/>
</dbReference>
<feature type="compositionally biased region" description="Low complexity" evidence="9">
    <location>
        <begin position="2879"/>
        <end position="2889"/>
    </location>
</feature>
<evidence type="ECO:0000256" key="8">
    <source>
        <dbReference type="ARBA" id="ARBA00023277"/>
    </source>
</evidence>
<keyword evidence="7" id="KW-0630">Potassium</keyword>
<feature type="compositionally biased region" description="Polar residues" evidence="9">
    <location>
        <begin position="1818"/>
        <end position="1829"/>
    </location>
</feature>
<dbReference type="SUPFAM" id="SSF46894">
    <property type="entry name" value="C-terminal effector domain of the bipartite response regulators"/>
    <property type="match status" value="1"/>
</dbReference>
<evidence type="ECO:0000313" key="11">
    <source>
        <dbReference type="EMBL" id="NKY89644.1"/>
    </source>
</evidence>
<reference evidence="11 12" key="1">
    <citation type="submission" date="2020-04" db="EMBL/GenBank/DDBJ databases">
        <title>MicrobeNet Type strains.</title>
        <authorList>
            <person name="Nicholson A.C."/>
        </authorList>
    </citation>
    <scope>NUCLEOTIDE SEQUENCE [LARGE SCALE GENOMIC DNA]</scope>
    <source>
        <strain evidence="11 12">DSM 44445</strain>
    </source>
</reference>
<keyword evidence="1" id="KW-0808">Transferase</keyword>
<evidence type="ECO:0000256" key="9">
    <source>
        <dbReference type="SAM" id="MobiDB-lite"/>
    </source>
</evidence>
<dbReference type="Gene3D" id="3.40.1190.20">
    <property type="match status" value="1"/>
</dbReference>
<dbReference type="RefSeq" id="WP_040723582.1">
    <property type="nucleotide sequence ID" value="NZ_CAWPHS010000050.1"/>
</dbReference>
<dbReference type="PANTHER" id="PTHR10584:SF166">
    <property type="entry name" value="RIBOKINASE"/>
    <property type="match status" value="1"/>
</dbReference>
<dbReference type="GO" id="GO:0006355">
    <property type="term" value="P:regulation of DNA-templated transcription"/>
    <property type="evidence" value="ECO:0007669"/>
    <property type="project" value="InterPro"/>
</dbReference>
<feature type="compositionally biased region" description="Basic and acidic residues" evidence="9">
    <location>
        <begin position="2539"/>
        <end position="2554"/>
    </location>
</feature>
<evidence type="ECO:0000256" key="6">
    <source>
        <dbReference type="ARBA" id="ARBA00022842"/>
    </source>
</evidence>
<dbReference type="Proteomes" id="UP000523447">
    <property type="component" value="Unassembled WGS sequence"/>
</dbReference>
<keyword evidence="4" id="KW-0418">Kinase</keyword>
<feature type="compositionally biased region" description="Basic and acidic residues" evidence="9">
    <location>
        <begin position="4148"/>
        <end position="4163"/>
    </location>
</feature>
<comment type="caution">
    <text evidence="11">The sequence shown here is derived from an EMBL/GenBank/DDBJ whole genome shotgun (WGS) entry which is preliminary data.</text>
</comment>
<accession>A0A7X6RLE6</accession>
<feature type="compositionally biased region" description="Basic and acidic residues" evidence="9">
    <location>
        <begin position="391"/>
        <end position="406"/>
    </location>
</feature>
<feature type="region of interest" description="Disordered" evidence="9">
    <location>
        <begin position="2807"/>
        <end position="2945"/>
    </location>
</feature>
<dbReference type="PRINTS" id="PR00990">
    <property type="entry name" value="RIBOKINASE"/>
</dbReference>
<evidence type="ECO:0000256" key="7">
    <source>
        <dbReference type="ARBA" id="ARBA00022958"/>
    </source>
</evidence>
<dbReference type="GO" id="GO:0005829">
    <property type="term" value="C:cytosol"/>
    <property type="evidence" value="ECO:0007669"/>
    <property type="project" value="TreeGrafter"/>
</dbReference>
<feature type="region of interest" description="Disordered" evidence="9">
    <location>
        <begin position="1809"/>
        <end position="1855"/>
    </location>
</feature>
<feature type="region of interest" description="Disordered" evidence="9">
    <location>
        <begin position="727"/>
        <end position="750"/>
    </location>
</feature>
<keyword evidence="5" id="KW-0067">ATP-binding</keyword>
<feature type="compositionally biased region" description="Basic and acidic residues" evidence="9">
    <location>
        <begin position="2566"/>
        <end position="2576"/>
    </location>
</feature>
<dbReference type="InterPro" id="IPR027417">
    <property type="entry name" value="P-loop_NTPase"/>
</dbReference>
<dbReference type="GO" id="GO:0005524">
    <property type="term" value="F:ATP binding"/>
    <property type="evidence" value="ECO:0007669"/>
    <property type="project" value="UniProtKB-KW"/>
</dbReference>
<feature type="compositionally biased region" description="Basic and acidic residues" evidence="9">
    <location>
        <begin position="729"/>
        <end position="750"/>
    </location>
</feature>
<dbReference type="Pfam" id="PF00294">
    <property type="entry name" value="PfkB"/>
    <property type="match status" value="1"/>
</dbReference>
<feature type="domain" description="HTH luxR-type" evidence="10">
    <location>
        <begin position="2961"/>
        <end position="3019"/>
    </location>
</feature>
<feature type="compositionally biased region" description="Polar residues" evidence="9">
    <location>
        <begin position="423"/>
        <end position="435"/>
    </location>
</feature>
<feature type="region of interest" description="Disordered" evidence="9">
    <location>
        <begin position="2539"/>
        <end position="2579"/>
    </location>
</feature>
<organism evidence="11 12">
    <name type="scientific">Nocardia veterana</name>
    <dbReference type="NCBI Taxonomy" id="132249"/>
    <lineage>
        <taxon>Bacteria</taxon>
        <taxon>Bacillati</taxon>
        <taxon>Actinomycetota</taxon>
        <taxon>Actinomycetes</taxon>
        <taxon>Mycobacteriales</taxon>
        <taxon>Nocardiaceae</taxon>
        <taxon>Nocardia</taxon>
    </lineage>
</organism>
<dbReference type="GO" id="GO:0004747">
    <property type="term" value="F:ribokinase activity"/>
    <property type="evidence" value="ECO:0007669"/>
    <property type="project" value="InterPro"/>
</dbReference>
<dbReference type="InterPro" id="IPR002139">
    <property type="entry name" value="Ribo/fructo_kinase"/>
</dbReference>
<feature type="compositionally biased region" description="Low complexity" evidence="9">
    <location>
        <begin position="3728"/>
        <end position="3749"/>
    </location>
</feature>
<feature type="compositionally biased region" description="Basic and acidic residues" evidence="9">
    <location>
        <begin position="436"/>
        <end position="455"/>
    </location>
</feature>
<feature type="region of interest" description="Disordered" evidence="9">
    <location>
        <begin position="4103"/>
        <end position="4166"/>
    </location>
</feature>
<dbReference type="Gene3D" id="3.40.50.300">
    <property type="entry name" value="P-loop containing nucleotide triphosphate hydrolases"/>
    <property type="match status" value="1"/>
</dbReference>
<name>A0A7X6RLE6_9NOCA</name>
<evidence type="ECO:0000313" key="12">
    <source>
        <dbReference type="Proteomes" id="UP000523447"/>
    </source>
</evidence>
<feature type="region of interest" description="Disordered" evidence="9">
    <location>
        <begin position="3269"/>
        <end position="3305"/>
    </location>
</feature>
<dbReference type="InterPro" id="IPR000792">
    <property type="entry name" value="Tscrpt_reg_LuxR_C"/>
</dbReference>
<evidence type="ECO:0000256" key="3">
    <source>
        <dbReference type="ARBA" id="ARBA00022741"/>
    </source>
</evidence>
<feature type="region of interest" description="Disordered" evidence="9">
    <location>
        <begin position="3715"/>
        <end position="3900"/>
    </location>
</feature>
<dbReference type="PANTHER" id="PTHR10584">
    <property type="entry name" value="SUGAR KINASE"/>
    <property type="match status" value="1"/>
</dbReference>
<keyword evidence="12" id="KW-1185">Reference proteome</keyword>
<dbReference type="InterPro" id="IPR011877">
    <property type="entry name" value="Ribokinase"/>
</dbReference>
<feature type="compositionally biased region" description="Low complexity" evidence="9">
    <location>
        <begin position="2844"/>
        <end position="2853"/>
    </location>
</feature>
<feature type="region of interest" description="Disordered" evidence="9">
    <location>
        <begin position="344"/>
        <end position="661"/>
    </location>
</feature>
<keyword evidence="3" id="KW-0547">Nucleotide-binding</keyword>
<feature type="compositionally biased region" description="Polar residues" evidence="9">
    <location>
        <begin position="2815"/>
        <end position="2825"/>
    </location>
</feature>
<evidence type="ECO:0000259" key="10">
    <source>
        <dbReference type="SMART" id="SM00421"/>
    </source>
</evidence>
<dbReference type="InterPro" id="IPR016032">
    <property type="entry name" value="Sig_transdc_resp-reg_C-effctor"/>
</dbReference>
<protein>
    <recommendedName>
        <fullName evidence="10">HTH luxR-type domain-containing protein</fullName>
    </recommendedName>
</protein>
<evidence type="ECO:0000256" key="1">
    <source>
        <dbReference type="ARBA" id="ARBA00022679"/>
    </source>
</evidence>
<evidence type="ECO:0000256" key="2">
    <source>
        <dbReference type="ARBA" id="ARBA00022723"/>
    </source>
</evidence>
<dbReference type="SMART" id="SM00421">
    <property type="entry name" value="HTH_LUXR"/>
    <property type="match status" value="1"/>
</dbReference>
<sequence>MGESVSSNPLVQLRELFDSLPSGLRQLVEMAVFAGELPRQDVSRMRSMAADLRAGAASLDFHAADLARISAQLDSVGAFGDGVREALRTHRQGAGTLRDDALFMADQVDAAANDAEKTLCVMYAFGIALVWRIARTLAAAAVAGPGGQLAAAPAVESTLAEGRAEFIGMRAALKQAYERIATALKQAYRQVGTETAIRRAAVWAPRLAVGLGKAAALPVAVDAGVQGWQVLRGYRDPVAIGPNGENPRGIDTESLWAAGASGVGGALGGMFAGRLIPKLTAQFAPTIGNRLQRSLVLQGLVNGGVGAGTGLLAATVVTGWPQNFGQVLAPLLNGGFAGAVHAHPAAHSGPGARVDGGGPFTRPDRVGTGHALDRNNSAVRESATAPVQKSPEAKRVQDNAKAEWRETPGAAAAESERIPTPTPGSKTESTAPQGSRSDDSPPTAHREASRRDPAERGQSAQASPRPEKPAPVEALPRNQPAPSTHTVTPRPIEAGRETAPPPRISASGPAGRELETIAAPGDHRTAGNEAHGWPGKQRNLTVESHRETSAGAHPAVASGGTHTSVGTADHGSLNGEQGRTGKPVGADSTAVSTAGRLSAGTVEQVSPNEDAAAAHGSASEQPVTEAGTRPAEGDDPSTADRDSDERIDEPQAQSNANIAAADEYRASVLAETGTRLESARDHLTKTREQWEKSRTAFHGEVANHEARVRGELGKSIEAVQGRVTAARKAWQDSRNEYDKESHSSEPREEHLERLRSDIDERISRLREEMVERAALLRAAPGDHRAELEAARSEYGGFEREAREFRESEFRAGRPSLTDRITRWFGREHTGAAEDAAFESAVSKRERELREWLDARESEAQAQLLGELKEKLDACTAEYTEAQEEFRPVGLDVLNDRLAVLNEVGRADMDALDAGLLDRDRAFAAVSTKQKEALSAFLEAANAYDAEAWRSDEVVQRIPDSKVLDSLNDGTPAERFAAAREYIRRADSEGRDLRDTQLQAIASRWSNLRTGEGKGLVTVVKAWLTARESGRVYVTTSGDNQVKDLIDEFGKFQRSEIGGPRVQVDRMSTEGGLPVPEEGVGHIVVGTMRDLKEAVLHEESRMLNRLGDAGATPEEVAALRGWFNEERPNIDEMAKIFDEAAARHNLDDRFDPFPDGKHIADEFDTLADGEESVLVPGGNEEAPPEEVELLQRVTDRFRAATALPADPLTAADFGKPEHTRGFWRVQVDAAVIEKLNRVEGPPITASDHALIERYGQRALAEWGPRRNSDWIKGHGDTAEEPYKTKTLASETTDKVMADSKKKSETRYQGVQQFLDLDAGVPVKANLPEGALHVSDAQLIGTRRLQDTEGHSGTGKVVEKELFERGIIKGPVTEIDPYYKSQVKHLQDLNFDTAHDKLQHLARSILRDAKIELVDRKGNVLAGEDGTVLIDDDGHVLDRNGHLVDHDGNVIDRDGTILVDRDGNVLVDKDGRMVDKAGNVLVDEDGTALVDRNGHLVDGDGNLVDRAGHVLVDRDGNVLVDRAGRVVGTDGRPVETDGCVAGVRMAGRDQVVGSFDNRNLRGDDIRIDKDGNQIELSGWTDKEGHDHTKGVVDWVDQLTDQQVRAIVACDARLTISEEFESAGVKLKYDVLDARFDDDHGCGDEAERVGKAIVDDFGNRNRHEAKLVFVNKSRMRGTDYKTIERAIAQGGLSGKFVGGAGYGERAVIQGDGRIGRGGKGPREAGGTPGTVQHWYSPEDYWAPVADHGVVRQVIHFQEAVETHRHAATAYREEPTPERRAALREANHDLKQAIRDLRRDASPTMQRVVDERLLSGARTRTHQANAPPTTSPNERNDELGRQEPLSRSGGHPPLGLVDRARLPLPPAAALRQRLDASAPGAAEYYALGDEQALGELTSRRDRLAEAVGWKPAEIEGAEGLRLVGAATTIAQHELAQALGVADSDVTVAKAQEVLGKAAARQPAGYDMHLTTGTNAGITDRAHAGPSVAGELPVDTAVADNQVAENPVPEDTVVKNTAEKTVADKTVAAASRYLANAALLDLVIHIFRHSRNRCVNNGVTAMRVLCPKNADRFTMPPGEIPLRGHNWATIKSSFRNGSHNLSRSLEQAVEPLKRRPGGIQVLVYKWKNSAEQDSDLADSHLVLLVNDSERDDEPNLVVVDLEASRDSTPDRAVGPGDLTDARALLDKAVEFGLWQREQQKFINNLSERGFWTIDFDRHGDLAPDSADQDTTRQKTHVPPQLVREIDDAGESVQADEPRVLAGVGSRPMDDGDAVAERARHSDPVAEYFGSPAVRRYDNDYGLEREVGEDGRPLPPEGIFASVDKHGILRMQVRASARTPRGFAMVAQMEAEIGHLVTGIQDYWTDAYDGLTTNIDRFNALLREHPDMTPEEAAGRTFTGRMAARRGFTDIRCDHLDGVRGYHHNVIVTFTRPEASRHGDRPTRTSSEPAGTQPHRTNEPEAPAPGSVAAVIAGEGPGMPAAAKAHEIVTAFGEEKQKQVPLFGSMFERLLGKDSLQSVKAVRKLIDDPEIVRWLDLLVARRDPDVSETMPDRGAARDSPADGSSRPGAFDLVRDDGGERPVPDSSKLPLIGDLLDISPDETDDLVLTAVLKGLEGKYGPYYLFGLEAWYVKDARGIRWIEMNARIAGPGGRDIGSVARQFYRDEQGRLVALHEWLKLSEKAYRRRGFGKAFTEAMESYYRRSGVDRVRVHVLGEDGGLVWALAGFGWDPECLPDTLEMITARIAQLQSRVSEKDAELLGRYLRSFEGAPRPVETYPTPYELATMKGEDPDLGAKLMRGSSWWGVKFLSSSTPAEWASKTGGEQTDGQSTGARPRNDAETTHPTTEPGQANAATPPEAAAPKHEPSPTPWSTGSAVGDDPPSMTAPAEDAGAARPAETHSGRPEPTRTAMPFDEPGTRDETAGPGSATVQENIPARPDVLPDNGIGVGPSDDHARAALTDLHELLGDSSLGATAAAVFSLVRLGMTHSEIATTLDLSERDVRAHLAGIRRKLGNRRARLVAAPRAAEPHMTPEFGLFRAAMYKALIGAEPPDPRQLIAEASPARLEHLVQHYDSSSRAAQNPVRGGARSRVAATMALLAARRVVSALADDHYRLQASLATALAEATPTELRTALDELSAADRQLLNQRFGPTPSPATFDPEGSVRDIRAVDIIRQVATRISSGATVPADSENSSATSIFQREQLGAEHDLPAAVQQVNSAATQTYSTNECLDAITEWVDRKDAAQANMVPAHEWRSLPVDHGFDDEQQRLADGALRAGGLDSADKLRRREQRPSMQDAQHHSNEIGRWWDSLSDPAEPGGLSKAQRALIQVYPQQIGNADGLPAVIRDHANRLAIRRELDEFVARKPVGVGMLAWLRTELTAAERKQFSNLVHVRNHLRQMDMQATEVPGSPPVHLLSYDSTAFHGNGKVVAALGNVDTAHTVNWHVPGTNTASTSLAYQFKPLRNLYEETLRVEPSLELASIIWIGYAAPTGPLNTGYAKAAFRRRARVGGIRLRCDIAAFHATRRRTGTADRSQLVNRLYGFSYGSTTTCYAGRDGRLAGLVHSVILAGSPGTGPLRHAAEFGIGADNVYIFGSWRDTVSTLGAGETGVQRLFYPVVGLGMDPARKTFGAVRLPAEFSDSLVSTGMVHRGYLDRDPATGQANESLTSAAHITAGRGATLARAGHRRAGRWVVARPIDPERGRYANGNNDSAVGRFAVRTGDTEADEGGGRPRGSVGSGPEESAAEPSAPGSGSNFPSGGTTPPAEVLRPTPWSELGGQGDRAGAVASEPEVLIGRTEEPVAGSSARGSDVPLLPASGTDEPGAARPADVDDAEAPGGVPATHSPEGEGVEPTRSSTPWSSRETDAGSASEGSGVRPAASAGAHRAVPRRPEPSGAHDAEDAHSQRTVAAARLRAVAARLGIASSEPGAAALEALRARAGRARESLAGLLGIAPSDLAVPQHLQQPVERLQDHLRSLDDAGWSQLARVDPAALRSWLVEASRLQSDTQIATARAIEGDRTLADAVPGRRSAEAARLVDPTGVRESTAQQAGGDPLAELKRLTTVAGAEAARLAAAIVEYLETSSAVDTMTELLNRDTDPRSYLEANGLLEPSRSAAGDIEAGGITASDDTERKPGDGAEAPPGAESDSAPPGHEADPDNDRPENHRADTTGLLGSPRVVVFGPAVIDVVVEHDELPAAGEYRRVRSFREVVGGKALNQAVAAARLGARVAMVSAIGSDGHEIRQTLRREGIGDAGVRIENDVTSEKVACLVGPDGEPSFVFHAPPELDLTGDDVGSNIAAIENADFVLLTPRLPYSVVARTASVARRLGVTVVLQPPLPREPSALDAVRMADVLVPNETEARALLSAASIDADTTPGEELPERLFELLGVPTIIVTLGAAGCVVHHQGRTELFRAHPTRVVDTTGASDAFTAALAMGLNAGLPVDHAVRIGLSAAAHTVAQIGGSESMPYVHQVDLALPGGPPDDTLFHQ</sequence>
<dbReference type="Gene3D" id="1.10.10.10">
    <property type="entry name" value="Winged helix-like DNA-binding domain superfamily/Winged helix DNA-binding domain"/>
    <property type="match status" value="1"/>
</dbReference>
<evidence type="ECO:0000256" key="4">
    <source>
        <dbReference type="ARBA" id="ARBA00022777"/>
    </source>
</evidence>
<dbReference type="SUPFAM" id="SSF53613">
    <property type="entry name" value="Ribokinase-like"/>
    <property type="match status" value="1"/>
</dbReference>
<dbReference type="CDD" id="cd01174">
    <property type="entry name" value="ribokinase"/>
    <property type="match status" value="1"/>
</dbReference>
<evidence type="ECO:0000256" key="5">
    <source>
        <dbReference type="ARBA" id="ARBA00022840"/>
    </source>
</evidence>
<proteinExistence type="predicted"/>
<dbReference type="InterPro" id="IPR011611">
    <property type="entry name" value="PfkB_dom"/>
</dbReference>
<keyword evidence="2" id="KW-0479">Metal-binding</keyword>
<keyword evidence="8" id="KW-0119">Carbohydrate metabolism</keyword>
<dbReference type="GO" id="GO:0046872">
    <property type="term" value="F:metal ion binding"/>
    <property type="evidence" value="ECO:0007669"/>
    <property type="project" value="UniProtKB-KW"/>
</dbReference>
<feature type="region of interest" description="Disordered" evidence="9">
    <location>
        <begin position="2426"/>
        <end position="2458"/>
    </location>
</feature>
<feature type="compositionally biased region" description="Basic and acidic residues" evidence="9">
    <location>
        <begin position="2890"/>
        <end position="2899"/>
    </location>
</feature>
<dbReference type="GO" id="GO:0003677">
    <property type="term" value="F:DNA binding"/>
    <property type="evidence" value="ECO:0007669"/>
    <property type="project" value="InterPro"/>
</dbReference>
<feature type="compositionally biased region" description="Basic and acidic residues" evidence="9">
    <location>
        <begin position="3884"/>
        <end position="3899"/>
    </location>
</feature>